<dbReference type="OrthoDB" id="8365150at2"/>
<evidence type="ECO:0000313" key="2">
    <source>
        <dbReference type="Proteomes" id="UP000322244"/>
    </source>
</evidence>
<dbReference type="RefSeq" id="WP_149431219.1">
    <property type="nucleotide sequence ID" value="NZ_VLNY01000007.1"/>
</dbReference>
<gene>
    <name evidence="1" type="ORF">FOY51_15780</name>
</gene>
<protein>
    <submittedName>
        <fullName evidence="1">Uncharacterized protein</fullName>
    </submittedName>
</protein>
<organism evidence="1 2">
    <name type="scientific">Antrihabitans cavernicola</name>
    <dbReference type="NCBI Taxonomy" id="2495913"/>
    <lineage>
        <taxon>Bacteria</taxon>
        <taxon>Bacillati</taxon>
        <taxon>Actinomycetota</taxon>
        <taxon>Actinomycetes</taxon>
        <taxon>Mycobacteriales</taxon>
        <taxon>Nocardiaceae</taxon>
        <taxon>Antrihabitans</taxon>
    </lineage>
</organism>
<dbReference type="AlphaFoldDB" id="A0A5A7S7I2"/>
<reference evidence="1 2" key="1">
    <citation type="submission" date="2019-07" db="EMBL/GenBank/DDBJ databases">
        <title>Rhodococcus cavernicolus sp. nov., isolated from a cave.</title>
        <authorList>
            <person name="Lee S.D."/>
        </authorList>
    </citation>
    <scope>NUCLEOTIDE SEQUENCE [LARGE SCALE GENOMIC DNA]</scope>
    <source>
        <strain evidence="1 2">C1-24</strain>
    </source>
</reference>
<accession>A0A5A7S7I2</accession>
<dbReference type="Gene3D" id="2.60.120.260">
    <property type="entry name" value="Galactose-binding domain-like"/>
    <property type="match status" value="1"/>
</dbReference>
<keyword evidence="2" id="KW-1185">Reference proteome</keyword>
<comment type="caution">
    <text evidence="1">The sequence shown here is derived from an EMBL/GenBank/DDBJ whole genome shotgun (WGS) entry which is preliminary data.</text>
</comment>
<dbReference type="Proteomes" id="UP000322244">
    <property type="component" value="Unassembled WGS sequence"/>
</dbReference>
<evidence type="ECO:0000313" key="1">
    <source>
        <dbReference type="EMBL" id="KAA0021856.1"/>
    </source>
</evidence>
<sequence>MKGWIMGGSHPHDYHVEKIDEMLGGKPVARLEFGGDKVIGFGTMTQVVKSNRYAGKRMRLSASLRANAIEGWAGLWMRIDRAHGGMLGFDNMQDRALTGSSGWRRVEIVLDVDATEAQAIAFGVLLSGCGAVDISDIRFEEVGKDVPTTDSAITEPVNLDFTED</sequence>
<name>A0A5A7S7I2_9NOCA</name>
<dbReference type="EMBL" id="VLNY01000007">
    <property type="protein sequence ID" value="KAA0021856.1"/>
    <property type="molecule type" value="Genomic_DNA"/>
</dbReference>
<proteinExistence type="predicted"/>